<evidence type="ECO:0000313" key="3">
    <source>
        <dbReference type="Proteomes" id="UP000628669"/>
    </source>
</evidence>
<dbReference type="EMBL" id="JAENHK010000010">
    <property type="protein sequence ID" value="MBK1897755.1"/>
    <property type="molecule type" value="Genomic_DNA"/>
</dbReference>
<name>A0ABS1FZD1_9FLAO</name>
<dbReference type="Gene3D" id="3.40.50.1820">
    <property type="entry name" value="alpha/beta hydrolase"/>
    <property type="match status" value="1"/>
</dbReference>
<feature type="domain" description="Serine aminopeptidase S33" evidence="1">
    <location>
        <begin position="37"/>
        <end position="114"/>
    </location>
</feature>
<keyword evidence="3" id="KW-1185">Reference proteome</keyword>
<protein>
    <submittedName>
        <fullName evidence="2">Alpha/beta hydrolase</fullName>
    </submittedName>
</protein>
<reference evidence="3" key="1">
    <citation type="submission" date="2021-01" db="EMBL/GenBank/DDBJ databases">
        <title>Genome public.</title>
        <authorList>
            <person name="Liu C."/>
            <person name="Sun Q."/>
        </authorList>
    </citation>
    <scope>NUCLEOTIDE SEQUENCE [LARGE SCALE GENOMIC DNA]</scope>
    <source>
        <strain evidence="3">YIM B02567</strain>
    </source>
</reference>
<dbReference type="Pfam" id="PF12146">
    <property type="entry name" value="Hydrolase_4"/>
    <property type="match status" value="1"/>
</dbReference>
<dbReference type="InterPro" id="IPR029058">
    <property type="entry name" value="AB_hydrolase_fold"/>
</dbReference>
<keyword evidence="2" id="KW-0378">Hydrolase</keyword>
<comment type="caution">
    <text evidence="2">The sequence shown here is derived from an EMBL/GenBank/DDBJ whole genome shotgun (WGS) entry which is preliminary data.</text>
</comment>
<gene>
    <name evidence="2" type="ORF">JHL15_18455</name>
</gene>
<proteinExistence type="predicted"/>
<accession>A0ABS1FZD1</accession>
<evidence type="ECO:0000259" key="1">
    <source>
        <dbReference type="Pfam" id="PF12146"/>
    </source>
</evidence>
<dbReference type="PIRSF" id="PIRSF037442">
    <property type="entry name" value="UCP037442_abhydr"/>
    <property type="match status" value="1"/>
</dbReference>
<evidence type="ECO:0000313" key="2">
    <source>
        <dbReference type="EMBL" id="MBK1897755.1"/>
    </source>
</evidence>
<dbReference type="InterPro" id="IPR017208">
    <property type="entry name" value="UCP037442_abhydr"/>
</dbReference>
<dbReference type="Proteomes" id="UP000628669">
    <property type="component" value="Unassembled WGS sequence"/>
</dbReference>
<dbReference type="SUPFAM" id="SSF53474">
    <property type="entry name" value="alpha/beta-Hydrolases"/>
    <property type="match status" value="1"/>
</dbReference>
<dbReference type="GO" id="GO:0016787">
    <property type="term" value="F:hydrolase activity"/>
    <property type="evidence" value="ECO:0007669"/>
    <property type="project" value="UniProtKB-KW"/>
</dbReference>
<organism evidence="2 3">
    <name type="scientific">Chryseobacterium paridis</name>
    <dbReference type="NCBI Taxonomy" id="2800328"/>
    <lineage>
        <taxon>Bacteria</taxon>
        <taxon>Pseudomonadati</taxon>
        <taxon>Bacteroidota</taxon>
        <taxon>Flavobacteriia</taxon>
        <taxon>Flavobacteriales</taxon>
        <taxon>Weeksellaceae</taxon>
        <taxon>Chryseobacterium group</taxon>
        <taxon>Chryseobacterium</taxon>
    </lineage>
</organism>
<dbReference type="RefSeq" id="WP_200248165.1">
    <property type="nucleotide sequence ID" value="NZ_JAENHK010000010.1"/>
</dbReference>
<sequence length="282" mass="32362">MEELTLTTTDQVSIIAHLFLPEHSNNKLLLINSATGVKQQVYFSFAKYFSEKGFTVITYDYRGIGLSKPEHMKGFNASMRIWGTRDYKAITTYVRTRFAGYEKYCLGHSVGALILGMNEDSEIFKEFFFVGTQNAFVGNLKFKTKIEAYLGFGIAQPLTTQLLGYFPAHWFGLGESLPKNCAYDWRTLILNKKSTNGLLEKIDDYSKELTQKVFVIRAEDDVWLTDKGVKSLLNGTYPNLKPTYRLVKTSESEKGEIGHVNFFRSYNKKLWNIILNELMHNE</sequence>
<dbReference type="InterPro" id="IPR022742">
    <property type="entry name" value="Hydrolase_4"/>
</dbReference>